<comment type="similarity">
    <text evidence="2">Belongs to the multi antimicrobial extrusion (MATE) (TC 2.A.66.1) family.</text>
</comment>
<dbReference type="EMBL" id="SDRB02013126">
    <property type="protein sequence ID" value="THF95854.1"/>
    <property type="molecule type" value="Genomic_DNA"/>
</dbReference>
<dbReference type="PANTHER" id="PTHR42893:SF8">
    <property type="entry name" value="PROTEIN DETOXIFICATION"/>
    <property type="match status" value="1"/>
</dbReference>
<protein>
    <recommendedName>
        <fullName evidence="9">Protein DETOXIFICATION</fullName>
    </recommendedName>
</protein>
<comment type="subcellular location">
    <subcellularLocation>
        <location evidence="1">Membrane</location>
        <topology evidence="1">Multi-pass membrane protein</topology>
    </subcellularLocation>
</comment>
<evidence type="ECO:0000313" key="8">
    <source>
        <dbReference type="Proteomes" id="UP000306102"/>
    </source>
</evidence>
<accession>A0A4S4D0X9</accession>
<comment type="caution">
    <text evidence="7">The sequence shown here is derived from an EMBL/GenBank/DDBJ whole genome shotgun (WGS) entry which is preliminary data.</text>
</comment>
<keyword evidence="5 6" id="KW-0472">Membrane</keyword>
<evidence type="ECO:0000256" key="1">
    <source>
        <dbReference type="ARBA" id="ARBA00004141"/>
    </source>
</evidence>
<evidence type="ECO:0000256" key="2">
    <source>
        <dbReference type="ARBA" id="ARBA00010199"/>
    </source>
</evidence>
<evidence type="ECO:0000256" key="3">
    <source>
        <dbReference type="ARBA" id="ARBA00022692"/>
    </source>
</evidence>
<dbReference type="Proteomes" id="UP000306102">
    <property type="component" value="Unassembled WGS sequence"/>
</dbReference>
<keyword evidence="8" id="KW-1185">Reference proteome</keyword>
<dbReference type="InterPro" id="IPR044644">
    <property type="entry name" value="DinF-like"/>
</dbReference>
<evidence type="ECO:0000256" key="5">
    <source>
        <dbReference type="ARBA" id="ARBA00023136"/>
    </source>
</evidence>
<organism evidence="7 8">
    <name type="scientific">Camellia sinensis var. sinensis</name>
    <name type="common">China tea</name>
    <dbReference type="NCBI Taxonomy" id="542762"/>
    <lineage>
        <taxon>Eukaryota</taxon>
        <taxon>Viridiplantae</taxon>
        <taxon>Streptophyta</taxon>
        <taxon>Embryophyta</taxon>
        <taxon>Tracheophyta</taxon>
        <taxon>Spermatophyta</taxon>
        <taxon>Magnoliopsida</taxon>
        <taxon>eudicotyledons</taxon>
        <taxon>Gunneridae</taxon>
        <taxon>Pentapetalae</taxon>
        <taxon>asterids</taxon>
        <taxon>Ericales</taxon>
        <taxon>Theaceae</taxon>
        <taxon>Camellia</taxon>
    </lineage>
</organism>
<gene>
    <name evidence="7" type="ORF">TEA_024505</name>
</gene>
<feature type="transmembrane region" description="Helical" evidence="6">
    <location>
        <begin position="263"/>
        <end position="281"/>
    </location>
</feature>
<keyword evidence="4 6" id="KW-1133">Transmembrane helix</keyword>
<reference evidence="7 8" key="1">
    <citation type="journal article" date="2018" name="Proc. Natl. Acad. Sci. U.S.A.">
        <title>Draft genome sequence of Camellia sinensis var. sinensis provides insights into the evolution of the tea genome and tea quality.</title>
        <authorList>
            <person name="Wei C."/>
            <person name="Yang H."/>
            <person name="Wang S."/>
            <person name="Zhao J."/>
            <person name="Liu C."/>
            <person name="Gao L."/>
            <person name="Xia E."/>
            <person name="Lu Y."/>
            <person name="Tai Y."/>
            <person name="She G."/>
            <person name="Sun J."/>
            <person name="Cao H."/>
            <person name="Tong W."/>
            <person name="Gao Q."/>
            <person name="Li Y."/>
            <person name="Deng W."/>
            <person name="Jiang X."/>
            <person name="Wang W."/>
            <person name="Chen Q."/>
            <person name="Zhang S."/>
            <person name="Li H."/>
            <person name="Wu J."/>
            <person name="Wang P."/>
            <person name="Li P."/>
            <person name="Shi C."/>
            <person name="Zheng F."/>
            <person name="Jian J."/>
            <person name="Huang B."/>
            <person name="Shan D."/>
            <person name="Shi M."/>
            <person name="Fang C."/>
            <person name="Yue Y."/>
            <person name="Li F."/>
            <person name="Li D."/>
            <person name="Wei S."/>
            <person name="Han B."/>
            <person name="Jiang C."/>
            <person name="Yin Y."/>
            <person name="Xia T."/>
            <person name="Zhang Z."/>
            <person name="Bennetzen J.L."/>
            <person name="Zhao S."/>
            <person name="Wan X."/>
        </authorList>
    </citation>
    <scope>NUCLEOTIDE SEQUENCE [LARGE SCALE GENOMIC DNA]</scope>
    <source>
        <strain evidence="8">cv. Shuchazao</strain>
        <tissue evidence="7">Leaf</tissue>
    </source>
</reference>
<dbReference type="PANTHER" id="PTHR42893">
    <property type="entry name" value="PROTEIN DETOXIFICATION 44, CHLOROPLASTIC-RELATED"/>
    <property type="match status" value="1"/>
</dbReference>
<name>A0A4S4D0X9_CAMSN</name>
<feature type="transmembrane region" description="Helical" evidence="6">
    <location>
        <begin position="219"/>
        <end position="242"/>
    </location>
</feature>
<dbReference type="AlphaFoldDB" id="A0A4S4D0X9"/>
<evidence type="ECO:0000313" key="7">
    <source>
        <dbReference type="EMBL" id="THF95854.1"/>
    </source>
</evidence>
<dbReference type="STRING" id="542762.A0A4S4D0X9"/>
<evidence type="ECO:0008006" key="9">
    <source>
        <dbReference type="Google" id="ProtNLM"/>
    </source>
</evidence>
<proteinExistence type="inferred from homology"/>
<dbReference type="GO" id="GO:0016020">
    <property type="term" value="C:membrane"/>
    <property type="evidence" value="ECO:0007669"/>
    <property type="project" value="UniProtKB-SubCell"/>
</dbReference>
<keyword evidence="3 6" id="KW-0812">Transmembrane</keyword>
<sequence>MLRCDCHLHRHLATTNHRRGGPAHHYMIAIKPEGVDDSQIESCHGTICIAIYRKGLRSNKVVRNCGLVSGLQALDYELVPSTVEEILDSTTLINGSTEGFIAHTGTSASQSRSPSVQTELVMLSIPVIAGQAIEPLGLLMEAAYIGRMGPLELASAGVSISIFNIISKVFNIPLLSVATSFVAEDISKNASKGSTSEINNSKLLDETDERTALPSVPTALLLALGIGLCEALAMYLGSGLFLNMMGISTASPMHIPVQQFLKLRAIGAPAVVLSLAIQGIFCGFKDTKTLVLCLDTNSIDRAVANLMFSEVDSGGIDLLAAVSSKEEAKGTTKQCNYSLNQPQQPH</sequence>
<evidence type="ECO:0000256" key="4">
    <source>
        <dbReference type="ARBA" id="ARBA00022989"/>
    </source>
</evidence>
<evidence type="ECO:0000256" key="6">
    <source>
        <dbReference type="SAM" id="Phobius"/>
    </source>
</evidence>